<dbReference type="AlphaFoldDB" id="A0A382K5M7"/>
<reference evidence="1" key="1">
    <citation type="submission" date="2018-05" db="EMBL/GenBank/DDBJ databases">
        <authorList>
            <person name="Lanie J.A."/>
            <person name="Ng W.-L."/>
            <person name="Kazmierczak K.M."/>
            <person name="Andrzejewski T.M."/>
            <person name="Davidsen T.M."/>
            <person name="Wayne K.J."/>
            <person name="Tettelin H."/>
            <person name="Glass J.I."/>
            <person name="Rusch D."/>
            <person name="Podicherti R."/>
            <person name="Tsui H.-C.T."/>
            <person name="Winkler M.E."/>
        </authorList>
    </citation>
    <scope>NUCLEOTIDE SEQUENCE</scope>
</reference>
<proteinExistence type="predicted"/>
<dbReference type="EMBL" id="UINC01078571">
    <property type="protein sequence ID" value="SVC19770.1"/>
    <property type="molecule type" value="Genomic_DNA"/>
</dbReference>
<protein>
    <submittedName>
        <fullName evidence="1">Uncharacterized protein</fullName>
    </submittedName>
</protein>
<organism evidence="1">
    <name type="scientific">marine metagenome</name>
    <dbReference type="NCBI Taxonomy" id="408172"/>
    <lineage>
        <taxon>unclassified sequences</taxon>
        <taxon>metagenomes</taxon>
        <taxon>ecological metagenomes</taxon>
    </lineage>
</organism>
<evidence type="ECO:0000313" key="1">
    <source>
        <dbReference type="EMBL" id="SVC19770.1"/>
    </source>
</evidence>
<accession>A0A382K5M7</accession>
<gene>
    <name evidence="1" type="ORF">METZ01_LOCUS272624</name>
</gene>
<sequence>MHCKTELIWKADHDINHEDETYEMVTNLECPNCYSAVDVYLPKTSEVDHKLWSATHLR</sequence>
<name>A0A382K5M7_9ZZZZ</name>